<dbReference type="PANTHER" id="PTHR24006:SF937">
    <property type="entry name" value="UBIQUITIN CARBOXYL-TERMINAL HYDROLASE"/>
    <property type="match status" value="1"/>
</dbReference>
<name>A0A9W8HMZ8_9FUNG</name>
<sequence length="592" mass="60922">TSLTRGRYPVTTLHDCLAHYTRVERLPPATYVCSRCRAPAAAATKQLCLKELPPVLTFQLKRFGHQRTAAGAAAAGSGSANSSAATSNSTSTSSSSSSAAAPAGSAAAKINAFVRLPLHIDMTPYTAAAQASQAQAISGLRASGGAATSNTGNALPTEIGGVAVRDMGAASAAAATDDSRNASVSRDTPIPVLAGPGGSATLGKRRTDAIHSNPACAYRLFAVINHIGQLDSGHYTAYALHRGQWFLFDDATVTRASVRDVLAFADEANVRAGRPPNGRAYMAFYVKSTLDYHDGAASSLAHASTMSPAVAASRSSAAQPSSGMGASNTRISESGEWIEDAGVVRTRVNPNGDVKIERRGRKKGSTNAARRAASTAHASKQTGAARHSLASGDASASLSMATGDIPTPLSAVARANAELESAANKKKKKKKHRPRAASSSTVASIPTRTEDGELDEFVAAGSLEGFGSPPYPFTPSAHAPNANAPGGATGETRNSLNPSITSDSESDGEALWAQISKEKAIDDLVPMLSPHAPLQQHPPSSAATAAASSSRSDWPAPFAGHTDLPSSPVTAKSHNDLVDDDYEDDDDNSDFA</sequence>
<keyword evidence="4" id="KW-1185">Reference proteome</keyword>
<dbReference type="InterPro" id="IPR018200">
    <property type="entry name" value="USP_CS"/>
</dbReference>
<dbReference type="GO" id="GO:0005829">
    <property type="term" value="C:cytosol"/>
    <property type="evidence" value="ECO:0007669"/>
    <property type="project" value="TreeGrafter"/>
</dbReference>
<feature type="compositionally biased region" description="Low complexity" evidence="1">
    <location>
        <begin position="540"/>
        <end position="550"/>
    </location>
</feature>
<dbReference type="InterPro" id="IPR028889">
    <property type="entry name" value="USP"/>
</dbReference>
<dbReference type="InterPro" id="IPR001394">
    <property type="entry name" value="Peptidase_C19_UCH"/>
</dbReference>
<proteinExistence type="predicted"/>
<dbReference type="SUPFAM" id="SSF54001">
    <property type="entry name" value="Cysteine proteinases"/>
    <property type="match status" value="1"/>
</dbReference>
<dbReference type="OrthoDB" id="5577855at2759"/>
<dbReference type="GO" id="GO:0016579">
    <property type="term" value="P:protein deubiquitination"/>
    <property type="evidence" value="ECO:0007669"/>
    <property type="project" value="InterPro"/>
</dbReference>
<accession>A0A9W8HMZ8</accession>
<feature type="non-terminal residue" evidence="3">
    <location>
        <position position="1"/>
    </location>
</feature>
<dbReference type="GO" id="GO:0005634">
    <property type="term" value="C:nucleus"/>
    <property type="evidence" value="ECO:0007669"/>
    <property type="project" value="TreeGrafter"/>
</dbReference>
<dbReference type="InterPro" id="IPR038765">
    <property type="entry name" value="Papain-like_cys_pep_sf"/>
</dbReference>
<dbReference type="PROSITE" id="PS50235">
    <property type="entry name" value="USP_3"/>
    <property type="match status" value="1"/>
</dbReference>
<feature type="region of interest" description="Disordered" evidence="1">
    <location>
        <begin position="174"/>
        <end position="205"/>
    </location>
</feature>
<evidence type="ECO:0000313" key="3">
    <source>
        <dbReference type="EMBL" id="KAJ2794063.1"/>
    </source>
</evidence>
<feature type="compositionally biased region" description="Polar residues" evidence="1">
    <location>
        <begin position="437"/>
        <end position="447"/>
    </location>
</feature>
<dbReference type="GO" id="GO:0004843">
    <property type="term" value="F:cysteine-type deubiquitinase activity"/>
    <property type="evidence" value="ECO:0007669"/>
    <property type="project" value="InterPro"/>
</dbReference>
<dbReference type="EMBL" id="JANBUO010002667">
    <property type="protein sequence ID" value="KAJ2794063.1"/>
    <property type="molecule type" value="Genomic_DNA"/>
</dbReference>
<evidence type="ECO:0000256" key="1">
    <source>
        <dbReference type="SAM" id="MobiDB-lite"/>
    </source>
</evidence>
<comment type="caution">
    <text evidence="3">The sequence shown here is derived from an EMBL/GenBank/DDBJ whole genome shotgun (WGS) entry which is preliminary data.</text>
</comment>
<dbReference type="Pfam" id="PF00443">
    <property type="entry name" value="UCH"/>
    <property type="match status" value="1"/>
</dbReference>
<dbReference type="PROSITE" id="PS00973">
    <property type="entry name" value="USP_2"/>
    <property type="match status" value="1"/>
</dbReference>
<feature type="compositionally biased region" description="Low complexity" evidence="1">
    <location>
        <begin position="312"/>
        <end position="322"/>
    </location>
</feature>
<organism evidence="3 4">
    <name type="scientific">Coemansia guatemalensis</name>
    <dbReference type="NCBI Taxonomy" id="2761395"/>
    <lineage>
        <taxon>Eukaryota</taxon>
        <taxon>Fungi</taxon>
        <taxon>Fungi incertae sedis</taxon>
        <taxon>Zoopagomycota</taxon>
        <taxon>Kickxellomycotina</taxon>
        <taxon>Kickxellomycetes</taxon>
        <taxon>Kickxellales</taxon>
        <taxon>Kickxellaceae</taxon>
        <taxon>Coemansia</taxon>
    </lineage>
</organism>
<feature type="compositionally biased region" description="Polar residues" evidence="1">
    <location>
        <begin position="491"/>
        <end position="503"/>
    </location>
</feature>
<dbReference type="AlphaFoldDB" id="A0A9W8HMZ8"/>
<feature type="region of interest" description="Disordered" evidence="1">
    <location>
        <begin position="466"/>
        <end position="592"/>
    </location>
</feature>
<evidence type="ECO:0000259" key="2">
    <source>
        <dbReference type="PROSITE" id="PS50235"/>
    </source>
</evidence>
<dbReference type="Gene3D" id="3.90.70.10">
    <property type="entry name" value="Cysteine proteinases"/>
    <property type="match status" value="1"/>
</dbReference>
<dbReference type="InterPro" id="IPR050164">
    <property type="entry name" value="Peptidase_C19"/>
</dbReference>
<feature type="region of interest" description="Disordered" evidence="1">
    <location>
        <begin position="74"/>
        <end position="101"/>
    </location>
</feature>
<feature type="compositionally biased region" description="Low complexity" evidence="1">
    <location>
        <begin position="365"/>
        <end position="379"/>
    </location>
</feature>
<protein>
    <recommendedName>
        <fullName evidence="2">USP domain-containing protein</fullName>
    </recommendedName>
</protein>
<dbReference type="PANTHER" id="PTHR24006">
    <property type="entry name" value="UBIQUITIN CARBOXYL-TERMINAL HYDROLASE"/>
    <property type="match status" value="1"/>
</dbReference>
<feature type="domain" description="USP" evidence="2">
    <location>
        <begin position="1"/>
        <end position="288"/>
    </location>
</feature>
<dbReference type="Proteomes" id="UP001140094">
    <property type="component" value="Unassembled WGS sequence"/>
</dbReference>
<feature type="region of interest" description="Disordered" evidence="1">
    <location>
        <begin position="420"/>
        <end position="450"/>
    </location>
</feature>
<gene>
    <name evidence="3" type="ORF">H4R20_006349</name>
</gene>
<feature type="compositionally biased region" description="Basic residues" evidence="1">
    <location>
        <begin position="424"/>
        <end position="435"/>
    </location>
</feature>
<feature type="region of interest" description="Disordered" evidence="1">
    <location>
        <begin position="312"/>
        <end position="332"/>
    </location>
</feature>
<feature type="region of interest" description="Disordered" evidence="1">
    <location>
        <begin position="349"/>
        <end position="391"/>
    </location>
</feature>
<reference evidence="3" key="1">
    <citation type="submission" date="2022-07" db="EMBL/GenBank/DDBJ databases">
        <title>Phylogenomic reconstructions and comparative analyses of Kickxellomycotina fungi.</title>
        <authorList>
            <person name="Reynolds N.K."/>
            <person name="Stajich J.E."/>
            <person name="Barry K."/>
            <person name="Grigoriev I.V."/>
            <person name="Crous P."/>
            <person name="Smith M.E."/>
        </authorList>
    </citation>
    <scope>NUCLEOTIDE SEQUENCE</scope>
    <source>
        <strain evidence="3">NRRL 1565</strain>
    </source>
</reference>
<evidence type="ECO:0000313" key="4">
    <source>
        <dbReference type="Proteomes" id="UP001140094"/>
    </source>
</evidence>
<feature type="compositionally biased region" description="Acidic residues" evidence="1">
    <location>
        <begin position="578"/>
        <end position="592"/>
    </location>
</feature>